<feature type="transmembrane region" description="Helical" evidence="1">
    <location>
        <begin position="39"/>
        <end position="68"/>
    </location>
</feature>
<accession>A0A2T6AP20</accession>
<evidence type="ECO:0000313" key="3">
    <source>
        <dbReference type="Proteomes" id="UP000244069"/>
    </source>
</evidence>
<keyword evidence="3" id="KW-1185">Reference proteome</keyword>
<protein>
    <submittedName>
        <fullName evidence="2">Uncharacterized protein</fullName>
    </submittedName>
</protein>
<evidence type="ECO:0000256" key="1">
    <source>
        <dbReference type="SAM" id="Phobius"/>
    </source>
</evidence>
<dbReference type="Proteomes" id="UP000244069">
    <property type="component" value="Unassembled WGS sequence"/>
</dbReference>
<dbReference type="AlphaFoldDB" id="A0A2T6AP20"/>
<dbReference type="EMBL" id="QBKN01000021">
    <property type="protein sequence ID" value="PTX45496.1"/>
    <property type="molecule type" value="Genomic_DNA"/>
</dbReference>
<dbReference type="Pfam" id="PF18910">
    <property type="entry name" value="DUF5665"/>
    <property type="match status" value="1"/>
</dbReference>
<proteinExistence type="predicted"/>
<name>A0A2T6AP20_9RHOB</name>
<gene>
    <name evidence="2" type="ORF">C8N44_12117</name>
</gene>
<reference evidence="2 3" key="1">
    <citation type="submission" date="2018-04" db="EMBL/GenBank/DDBJ databases">
        <title>Genomic Encyclopedia of Archaeal and Bacterial Type Strains, Phase II (KMG-II): from individual species to whole genera.</title>
        <authorList>
            <person name="Goeker M."/>
        </authorList>
    </citation>
    <scope>NUCLEOTIDE SEQUENCE [LARGE SCALE GENOMIC DNA]</scope>
    <source>
        <strain evidence="2 3">DSM 29329</strain>
    </source>
</reference>
<dbReference type="OrthoDB" id="7859841at2"/>
<keyword evidence="1" id="KW-0812">Transmembrane</keyword>
<keyword evidence="1" id="KW-1133">Transmembrane helix</keyword>
<keyword evidence="1" id="KW-0472">Membrane</keyword>
<organism evidence="2 3">
    <name type="scientific">Allosediminivita pacifica</name>
    <dbReference type="NCBI Taxonomy" id="1267769"/>
    <lineage>
        <taxon>Bacteria</taxon>
        <taxon>Pseudomonadati</taxon>
        <taxon>Pseudomonadota</taxon>
        <taxon>Alphaproteobacteria</taxon>
        <taxon>Rhodobacterales</taxon>
        <taxon>Paracoccaceae</taxon>
        <taxon>Allosediminivita</taxon>
    </lineage>
</organism>
<evidence type="ECO:0000313" key="2">
    <source>
        <dbReference type="EMBL" id="PTX45496.1"/>
    </source>
</evidence>
<comment type="caution">
    <text evidence="2">The sequence shown here is derived from an EMBL/GenBank/DDBJ whole genome shotgun (WGS) entry which is preliminary data.</text>
</comment>
<sequence>MPTETEILRTEVHELRMELGRIRSHNYFRAHTRWYRMMYFYFIRGVAMGLGTVIGATVLLSVMLWLLAQVEFLPIVGKWATEIARMVEAGT</sequence>
<dbReference type="RefSeq" id="WP_107977724.1">
    <property type="nucleotide sequence ID" value="NZ_BMEZ01000021.1"/>
</dbReference>
<dbReference type="InterPro" id="IPR043723">
    <property type="entry name" value="DUF5665"/>
</dbReference>